<dbReference type="OrthoDB" id="4733706at2759"/>
<evidence type="ECO:0000256" key="2">
    <source>
        <dbReference type="SAM" id="SignalP"/>
    </source>
</evidence>
<protein>
    <recommendedName>
        <fullName evidence="5">GPI anchored protein</fullName>
    </recommendedName>
</protein>
<dbReference type="KEGG" id="maw:19247234"/>
<dbReference type="OMA" id="WGPTPNT"/>
<proteinExistence type="predicted"/>
<organism evidence="4">
    <name type="scientific">Metarhizium acridum (strain CQMa 102)</name>
    <dbReference type="NCBI Taxonomy" id="655827"/>
    <lineage>
        <taxon>Eukaryota</taxon>
        <taxon>Fungi</taxon>
        <taxon>Dikarya</taxon>
        <taxon>Ascomycota</taxon>
        <taxon>Pezizomycotina</taxon>
        <taxon>Sordariomycetes</taxon>
        <taxon>Hypocreomycetidae</taxon>
        <taxon>Hypocreales</taxon>
        <taxon>Clavicipitaceae</taxon>
        <taxon>Metarhizium</taxon>
    </lineage>
</organism>
<feature type="chain" id="PRO_5003238358" description="GPI anchored protein" evidence="2">
    <location>
        <begin position="22"/>
        <end position="546"/>
    </location>
</feature>
<reference evidence="3 4" key="1">
    <citation type="journal article" date="2011" name="PLoS Genet.">
        <title>Genome sequencing and comparative transcriptomics of the model entomopathogenic fungi Metarhizium anisopliae and M. acridum.</title>
        <authorList>
            <person name="Gao Q."/>
            <person name="Jin K."/>
            <person name="Ying S.H."/>
            <person name="Zhang Y."/>
            <person name="Xiao G."/>
            <person name="Shang Y."/>
            <person name="Duan Z."/>
            <person name="Hu X."/>
            <person name="Xie X.Q."/>
            <person name="Zhou G."/>
            <person name="Peng G."/>
            <person name="Luo Z."/>
            <person name="Huang W."/>
            <person name="Wang B."/>
            <person name="Fang W."/>
            <person name="Wang S."/>
            <person name="Zhong Y."/>
            <person name="Ma L.J."/>
            <person name="St Leger R.J."/>
            <person name="Zhao G.P."/>
            <person name="Pei Y."/>
            <person name="Feng M.G."/>
            <person name="Xia Y."/>
            <person name="Wang C."/>
        </authorList>
    </citation>
    <scope>NUCLEOTIDE SEQUENCE [LARGE SCALE GENOMIC DNA]</scope>
    <source>
        <strain evidence="3 4">CQMa 102</strain>
    </source>
</reference>
<dbReference type="eggNOG" id="ENOG502RV0S">
    <property type="taxonomic scope" value="Eukaryota"/>
</dbReference>
<dbReference type="EMBL" id="GL698485">
    <property type="protein sequence ID" value="EFY91037.1"/>
    <property type="molecule type" value="Genomic_DNA"/>
</dbReference>
<dbReference type="AlphaFoldDB" id="E9DZ75"/>
<keyword evidence="4" id="KW-1185">Reference proteome</keyword>
<feature type="compositionally biased region" description="Low complexity" evidence="1">
    <location>
        <begin position="493"/>
        <end position="511"/>
    </location>
</feature>
<dbReference type="RefSeq" id="XP_007809263.1">
    <property type="nucleotide sequence ID" value="XM_007811072.1"/>
</dbReference>
<dbReference type="Proteomes" id="UP000002499">
    <property type="component" value="Unassembled WGS sequence"/>
</dbReference>
<evidence type="ECO:0000313" key="4">
    <source>
        <dbReference type="Proteomes" id="UP000002499"/>
    </source>
</evidence>
<dbReference type="GeneID" id="19247234"/>
<gene>
    <name evidence="3" type="ORF">MAC_02923</name>
</gene>
<dbReference type="InParanoid" id="E9DZ75"/>
<keyword evidence="2" id="KW-0732">Signal</keyword>
<accession>E9DZ75</accession>
<evidence type="ECO:0000256" key="1">
    <source>
        <dbReference type="SAM" id="MobiDB-lite"/>
    </source>
</evidence>
<feature type="signal peptide" evidence="2">
    <location>
        <begin position="1"/>
        <end position="21"/>
    </location>
</feature>
<dbReference type="HOGENOM" id="CLU_025283_0_0_1"/>
<sequence length="546" mass="57282">MQWPPILLLTWLSTLPAEASSSELSVRNLPGHTSEETILEIRRRLDLVARNSKSNVLFDNSTSLDSALIDKTLFEHQNDSKTGAAALSAGVQISCAKCYLKGTARAKLTVNGTFNSTRVYNEAKTEAKAAFRQITQYVHNVTDALVGDITDIPYKLDHLPPPQINLNVDLEFPGYELEVEFDHAELYVALGTVISSGLTYTLPLYSSKELGIELGPGFLLGAVFSLDLVLSAESDVKINSGFHIKLDKKALMKIALFAKESSNLQIHGGKFEFLPVTVEGGSTVLRALLRLQLRAGFSLPLMDSTVEQLRAAAGLEARVYANVADLVTNVTAGSRESCALEVVQGYKLAVGAAAGASVALLGNTYGPTPATEIPVYYTTLAAACVTSVELETASASAVPGLARRSDPRYYTTTTVTGVTYQAGACMSRSIVNCPASLQTVSRNVVTKTLTATVPSGSKADWSAPAVTAFAAEAFGDGSLPLKGVSGRPSSYVPTTSSTASSAASSTAPLALSDDEQGGWTGDAGKVIGVSVGVGASVLVALVGVSM</sequence>
<name>E9DZ75_METAQ</name>
<evidence type="ECO:0008006" key="5">
    <source>
        <dbReference type="Google" id="ProtNLM"/>
    </source>
</evidence>
<feature type="region of interest" description="Disordered" evidence="1">
    <location>
        <begin position="485"/>
        <end position="515"/>
    </location>
</feature>
<evidence type="ECO:0000313" key="3">
    <source>
        <dbReference type="EMBL" id="EFY91037.1"/>
    </source>
</evidence>